<evidence type="ECO:0000256" key="1">
    <source>
        <dbReference type="SAM" id="MobiDB-lite"/>
    </source>
</evidence>
<name>A0A9Q1IU05_SYNKA</name>
<dbReference type="InterPro" id="IPR026960">
    <property type="entry name" value="RVT-Znf"/>
</dbReference>
<organism evidence="3 4">
    <name type="scientific">Synaphobranchus kaupii</name>
    <name type="common">Kaup's arrowtooth eel</name>
    <dbReference type="NCBI Taxonomy" id="118154"/>
    <lineage>
        <taxon>Eukaryota</taxon>
        <taxon>Metazoa</taxon>
        <taxon>Chordata</taxon>
        <taxon>Craniata</taxon>
        <taxon>Vertebrata</taxon>
        <taxon>Euteleostomi</taxon>
        <taxon>Actinopterygii</taxon>
        <taxon>Neopterygii</taxon>
        <taxon>Teleostei</taxon>
        <taxon>Anguilliformes</taxon>
        <taxon>Synaphobranchidae</taxon>
        <taxon>Synaphobranchus</taxon>
    </lineage>
</organism>
<dbReference type="EMBL" id="JAINUF010000007">
    <property type="protein sequence ID" value="KAJ8353492.1"/>
    <property type="molecule type" value="Genomic_DNA"/>
</dbReference>
<proteinExistence type="predicted"/>
<sequence length="871" mass="98294">MWRRIVSRTKGAIFVVVRNICSGTARTGVNPLQRLCVWGDPPLVVRRGYNSRTEEPVLLKPALKRLRRLRIHCGVFSWRGNPRYLQPGASAEFLEARIVQGTMEATTAEALEKVKLPETSELGVPVAIEGEQGGEALAALLAEIGEPAEVLVGEAGAEVEEMPQEAPTLKRTLEADWGERMDKVEELHLLEVVEAGKMGFPSKKVRVGVSSGSDSDESAGGVSLEEDSPTSGLSPTSDTAYDVDSFSPEPPNEAPGFTWGNSRGARSRLDYLFVPGGQRVSSVEVIPLFFSDHSGVRTIVGFNAPKFGKSFWKLNVQVLEEEAFCNRFVNLYRSWGKLKPFYGSVIEWWEMIKERTRGLVKGYCKGKRRREQRYLVKLQGELGALYTAWNLGGAFDMERWARLKEELKVHFEGRARSFSFKSQEEKWEKDERCTSYFFQSVQARRAKRVMQGLRGVDGRVWTGAEEMVGAATIFYRELFGERGVDRSAGEVFLGLIEERVPGDVCAALELPFSLEELHRALMGMKSRKVPGGGGVALKVSQYADDLTLFLGTERGLETALGVVEDFSRGSGALVNVGKSQFKFFGTWRSRTDSLYGLRLCEGPLRILGVYFAGGVAEDAQYNWERRLAGAKRKLGLWSTRFLVEWDNRVPQAEKVPTHIMRVVRWAKGHKECGERDLVLDHRRLYRALRRKLMPAGGLGVGVGKGVWAVVQAKGLENKLKDLNWLVAYRRLPVREVLYRYGLTEDHFCTRVGCATEMETVQHVFWGCGFAQDVWRLVKARYRVVQGVGQEGVLYREDLGGKKGRESFLTLWLLSMTKHKLWVARGERGSLRQGWTARGVVEMVRVEVERRFQWEVRKWGFNAARERWKVLL</sequence>
<feature type="domain" description="Reverse transcriptase zinc-binding" evidence="2">
    <location>
        <begin position="708"/>
        <end position="774"/>
    </location>
</feature>
<evidence type="ECO:0000313" key="3">
    <source>
        <dbReference type="EMBL" id="KAJ8353492.1"/>
    </source>
</evidence>
<evidence type="ECO:0000259" key="2">
    <source>
        <dbReference type="Pfam" id="PF13966"/>
    </source>
</evidence>
<comment type="caution">
    <text evidence="3">The sequence shown here is derived from an EMBL/GenBank/DDBJ whole genome shotgun (WGS) entry which is preliminary data.</text>
</comment>
<accession>A0A9Q1IU05</accession>
<dbReference type="AlphaFoldDB" id="A0A9Q1IU05"/>
<reference evidence="3" key="1">
    <citation type="journal article" date="2023" name="Science">
        <title>Genome structures resolve the early diversification of teleost fishes.</title>
        <authorList>
            <person name="Parey E."/>
            <person name="Louis A."/>
            <person name="Montfort J."/>
            <person name="Bouchez O."/>
            <person name="Roques C."/>
            <person name="Iampietro C."/>
            <person name="Lluch J."/>
            <person name="Castinel A."/>
            <person name="Donnadieu C."/>
            <person name="Desvignes T."/>
            <person name="Floi Bucao C."/>
            <person name="Jouanno E."/>
            <person name="Wen M."/>
            <person name="Mejri S."/>
            <person name="Dirks R."/>
            <person name="Jansen H."/>
            <person name="Henkel C."/>
            <person name="Chen W.J."/>
            <person name="Zahm M."/>
            <person name="Cabau C."/>
            <person name="Klopp C."/>
            <person name="Thompson A.W."/>
            <person name="Robinson-Rechavi M."/>
            <person name="Braasch I."/>
            <person name="Lecointre G."/>
            <person name="Bobe J."/>
            <person name="Postlethwait J.H."/>
            <person name="Berthelot C."/>
            <person name="Roest Crollius H."/>
            <person name="Guiguen Y."/>
        </authorList>
    </citation>
    <scope>NUCLEOTIDE SEQUENCE</scope>
    <source>
        <strain evidence="3">WJC10195</strain>
    </source>
</reference>
<feature type="compositionally biased region" description="Polar residues" evidence="1">
    <location>
        <begin position="229"/>
        <end position="239"/>
    </location>
</feature>
<dbReference type="Proteomes" id="UP001152622">
    <property type="component" value="Chromosome 7"/>
</dbReference>
<feature type="compositionally biased region" description="Low complexity" evidence="1">
    <location>
        <begin position="207"/>
        <end position="223"/>
    </location>
</feature>
<feature type="region of interest" description="Disordered" evidence="1">
    <location>
        <begin position="206"/>
        <end position="260"/>
    </location>
</feature>
<keyword evidence="4" id="KW-1185">Reference proteome</keyword>
<gene>
    <name evidence="3" type="ORF">SKAU_G00210590</name>
</gene>
<dbReference type="Pfam" id="PF13966">
    <property type="entry name" value="zf-RVT"/>
    <property type="match status" value="1"/>
</dbReference>
<evidence type="ECO:0000313" key="4">
    <source>
        <dbReference type="Proteomes" id="UP001152622"/>
    </source>
</evidence>
<dbReference type="OrthoDB" id="416119at2759"/>
<protein>
    <recommendedName>
        <fullName evidence="2">Reverse transcriptase zinc-binding domain-containing protein</fullName>
    </recommendedName>
</protein>